<feature type="domain" description="PDZ" evidence="6">
    <location>
        <begin position="100"/>
        <end position="182"/>
    </location>
</feature>
<keyword evidence="3 5" id="KW-0378">Hydrolase</keyword>
<reference evidence="7 8" key="1">
    <citation type="submission" date="2019-05" db="EMBL/GenBank/DDBJ databases">
        <title>The metagenome of a microbial culture collection derived from dairy environment covers the genomic content of the human microbiome.</title>
        <authorList>
            <person name="Roder T."/>
            <person name="Wuthrich D."/>
            <person name="Sattari Z."/>
            <person name="Von Ah U."/>
            <person name="Bar C."/>
            <person name="Ronchi F."/>
            <person name="Macpherson A.J."/>
            <person name="Ganal-Vonarburg S.C."/>
            <person name="Bruggmann R."/>
            <person name="Vergeres G."/>
        </authorList>
    </citation>
    <scope>NUCLEOTIDE SEQUENCE [LARGE SCALE GENOMIC DNA]</scope>
    <source>
        <strain evidence="7 8">FAM 24227</strain>
    </source>
</reference>
<dbReference type="InterPro" id="IPR005151">
    <property type="entry name" value="Tail-specific_protease"/>
</dbReference>
<dbReference type="SMART" id="SM00245">
    <property type="entry name" value="TSPc"/>
    <property type="match status" value="1"/>
</dbReference>
<proteinExistence type="inferred from homology"/>
<name>A0A5R9EMC6_9LACT</name>
<comment type="similarity">
    <text evidence="1 5">Belongs to the peptidase S41A family.</text>
</comment>
<sequence length="485" mass="52904">MKKSFKYGSIASIVVIFAFVFFSSSSLSEVHGFEWLFGDEESNVEELSDDDIQNFMDNYYAIQQFYIEDVSKDQLMEGALKGMVDSIGDPYSEYLNAQESADMNETVEGSFQGVGIQIMASDDKIVIVTPIDGTPASEAGIQPNDIILEADGTELTGINTNEVVELIRGQEGSTVNLLIQRGTSEFNVELERAEIPITTVTGELDEDDATIGNVQITQFNGTTYDELVTAVEDLREQGATSFVFDLRYNPGGLLDQGLAISNMFLEDDEIIMQMEESGTTTSTYVANDSEYGDFQITEPYVLLINEGSASASEILAAAIKENTEAPIVGTTSFGKGSVQTILNPTDFGELKLTFARWLTPSGKWIHDVGVEPTVQVEGHPIETSIILNSEEVLALGDGSDQVESLTNMLDAFGYEVNVGTYFDETIQTAVEQFQEDNDLEVTGEVTGETATTLNTKAREYIQENDAQYDAAVDVLVELVSEGEAA</sequence>
<dbReference type="SUPFAM" id="SSF52096">
    <property type="entry name" value="ClpP/crotonase"/>
    <property type="match status" value="1"/>
</dbReference>
<dbReference type="Gene3D" id="3.90.226.10">
    <property type="entry name" value="2-enoyl-CoA Hydratase, Chain A, domain 1"/>
    <property type="match status" value="1"/>
</dbReference>
<evidence type="ECO:0000313" key="7">
    <source>
        <dbReference type="EMBL" id="TLQ49556.1"/>
    </source>
</evidence>
<dbReference type="GO" id="GO:0008236">
    <property type="term" value="F:serine-type peptidase activity"/>
    <property type="evidence" value="ECO:0007669"/>
    <property type="project" value="UniProtKB-KW"/>
</dbReference>
<dbReference type="InterPro" id="IPR036365">
    <property type="entry name" value="PGBD-like_sf"/>
</dbReference>
<dbReference type="GO" id="GO:0006508">
    <property type="term" value="P:proteolysis"/>
    <property type="evidence" value="ECO:0007669"/>
    <property type="project" value="UniProtKB-KW"/>
</dbReference>
<dbReference type="SUPFAM" id="SSF50156">
    <property type="entry name" value="PDZ domain-like"/>
    <property type="match status" value="1"/>
</dbReference>
<dbReference type="GO" id="GO:0007165">
    <property type="term" value="P:signal transduction"/>
    <property type="evidence" value="ECO:0007669"/>
    <property type="project" value="TreeGrafter"/>
</dbReference>
<dbReference type="GO" id="GO:0030288">
    <property type="term" value="C:outer membrane-bounded periplasmic space"/>
    <property type="evidence" value="ECO:0007669"/>
    <property type="project" value="TreeGrafter"/>
</dbReference>
<dbReference type="OrthoDB" id="9812068at2"/>
<dbReference type="FunFam" id="2.30.42.10:FF:000063">
    <property type="entry name" value="Peptidase, S41 family"/>
    <property type="match status" value="1"/>
</dbReference>
<protein>
    <submittedName>
        <fullName evidence="7">PDZ domain-containing protein</fullName>
    </submittedName>
</protein>
<dbReference type="AlphaFoldDB" id="A0A5R9EMC6"/>
<evidence type="ECO:0000256" key="1">
    <source>
        <dbReference type="ARBA" id="ARBA00009179"/>
    </source>
</evidence>
<dbReference type="Gene3D" id="1.10.101.10">
    <property type="entry name" value="PGBD-like superfamily/PGBD"/>
    <property type="match status" value="1"/>
</dbReference>
<dbReference type="NCBIfam" id="TIGR00225">
    <property type="entry name" value="prc"/>
    <property type="match status" value="1"/>
</dbReference>
<dbReference type="CDD" id="cd06782">
    <property type="entry name" value="cpPDZ_CPP-like"/>
    <property type="match status" value="1"/>
</dbReference>
<dbReference type="InterPro" id="IPR001478">
    <property type="entry name" value="PDZ"/>
</dbReference>
<dbReference type="InterPro" id="IPR055210">
    <property type="entry name" value="CtpA/B_N"/>
</dbReference>
<dbReference type="Pfam" id="PF01471">
    <property type="entry name" value="PG_binding_1"/>
    <property type="match status" value="1"/>
</dbReference>
<dbReference type="InterPro" id="IPR002477">
    <property type="entry name" value="Peptidoglycan-bd-like"/>
</dbReference>
<dbReference type="SUPFAM" id="SSF47090">
    <property type="entry name" value="PGBD-like"/>
    <property type="match status" value="1"/>
</dbReference>
<dbReference type="Pfam" id="PF22694">
    <property type="entry name" value="CtpB_N-like"/>
    <property type="match status" value="1"/>
</dbReference>
<dbReference type="RefSeq" id="WP_138403478.1">
    <property type="nucleotide sequence ID" value="NZ_VBSP01000001.1"/>
</dbReference>
<keyword evidence="4 5" id="KW-0720">Serine protease</keyword>
<accession>A0A5R9EMC6</accession>
<gene>
    <name evidence="7" type="ORF">FEZ33_00815</name>
</gene>
<dbReference type="Pfam" id="PF17820">
    <property type="entry name" value="PDZ_6"/>
    <property type="match status" value="1"/>
</dbReference>
<dbReference type="InterPro" id="IPR036034">
    <property type="entry name" value="PDZ_sf"/>
</dbReference>
<keyword evidence="2 5" id="KW-0645">Protease</keyword>
<dbReference type="Proteomes" id="UP000306420">
    <property type="component" value="Unassembled WGS sequence"/>
</dbReference>
<dbReference type="InterPro" id="IPR004447">
    <property type="entry name" value="Peptidase_S41A"/>
</dbReference>
<organism evidence="7 8">
    <name type="scientific">Ruoffia tabacinasalis</name>
    <dbReference type="NCBI Taxonomy" id="87458"/>
    <lineage>
        <taxon>Bacteria</taxon>
        <taxon>Bacillati</taxon>
        <taxon>Bacillota</taxon>
        <taxon>Bacilli</taxon>
        <taxon>Lactobacillales</taxon>
        <taxon>Aerococcaceae</taxon>
        <taxon>Ruoffia</taxon>
    </lineage>
</organism>
<evidence type="ECO:0000259" key="6">
    <source>
        <dbReference type="PROSITE" id="PS50106"/>
    </source>
</evidence>
<comment type="caution">
    <text evidence="7">The sequence shown here is derived from an EMBL/GenBank/DDBJ whole genome shotgun (WGS) entry which is preliminary data.</text>
</comment>
<dbReference type="Pfam" id="PF03572">
    <property type="entry name" value="Peptidase_S41"/>
    <property type="match status" value="1"/>
</dbReference>
<dbReference type="InterPro" id="IPR036366">
    <property type="entry name" value="PGBDSf"/>
</dbReference>
<dbReference type="GO" id="GO:0004175">
    <property type="term" value="F:endopeptidase activity"/>
    <property type="evidence" value="ECO:0007669"/>
    <property type="project" value="TreeGrafter"/>
</dbReference>
<dbReference type="Gene3D" id="2.30.42.10">
    <property type="match status" value="1"/>
</dbReference>
<dbReference type="PANTHER" id="PTHR32060:SF30">
    <property type="entry name" value="CARBOXY-TERMINAL PROCESSING PROTEASE CTPA"/>
    <property type="match status" value="1"/>
</dbReference>
<evidence type="ECO:0000256" key="2">
    <source>
        <dbReference type="ARBA" id="ARBA00022670"/>
    </source>
</evidence>
<evidence type="ECO:0000256" key="5">
    <source>
        <dbReference type="RuleBase" id="RU004404"/>
    </source>
</evidence>
<dbReference type="PANTHER" id="PTHR32060">
    <property type="entry name" value="TAIL-SPECIFIC PROTEASE"/>
    <property type="match status" value="1"/>
</dbReference>
<dbReference type="SMART" id="SM00228">
    <property type="entry name" value="PDZ"/>
    <property type="match status" value="1"/>
</dbReference>
<dbReference type="PROSITE" id="PS50106">
    <property type="entry name" value="PDZ"/>
    <property type="match status" value="1"/>
</dbReference>
<dbReference type="InterPro" id="IPR041489">
    <property type="entry name" value="PDZ_6"/>
</dbReference>
<dbReference type="CDD" id="cd07560">
    <property type="entry name" value="Peptidase_S41_CPP"/>
    <property type="match status" value="1"/>
</dbReference>
<dbReference type="InterPro" id="IPR029045">
    <property type="entry name" value="ClpP/crotonase-like_dom_sf"/>
</dbReference>
<dbReference type="EMBL" id="VBSP01000001">
    <property type="protein sequence ID" value="TLQ49556.1"/>
    <property type="molecule type" value="Genomic_DNA"/>
</dbReference>
<evidence type="ECO:0000256" key="3">
    <source>
        <dbReference type="ARBA" id="ARBA00022801"/>
    </source>
</evidence>
<evidence type="ECO:0000313" key="8">
    <source>
        <dbReference type="Proteomes" id="UP000306420"/>
    </source>
</evidence>
<evidence type="ECO:0000256" key="4">
    <source>
        <dbReference type="ARBA" id="ARBA00022825"/>
    </source>
</evidence>
<dbReference type="Gene3D" id="3.30.750.44">
    <property type="match status" value="1"/>
</dbReference>